<dbReference type="Proteomes" id="UP000256964">
    <property type="component" value="Unassembled WGS sequence"/>
</dbReference>
<organism evidence="1 2">
    <name type="scientific">Lentinus brumalis</name>
    <dbReference type="NCBI Taxonomy" id="2498619"/>
    <lineage>
        <taxon>Eukaryota</taxon>
        <taxon>Fungi</taxon>
        <taxon>Dikarya</taxon>
        <taxon>Basidiomycota</taxon>
        <taxon>Agaricomycotina</taxon>
        <taxon>Agaricomycetes</taxon>
        <taxon>Polyporales</taxon>
        <taxon>Polyporaceae</taxon>
        <taxon>Lentinus</taxon>
    </lineage>
</organism>
<evidence type="ECO:0000313" key="2">
    <source>
        <dbReference type="Proteomes" id="UP000256964"/>
    </source>
</evidence>
<accession>A0A371CQ23</accession>
<reference evidence="1 2" key="1">
    <citation type="journal article" date="2018" name="Biotechnol. Biofuels">
        <title>Integrative visual omics of the white-rot fungus Polyporus brumalis exposes the biotechnological potential of its oxidative enzymes for delignifying raw plant biomass.</title>
        <authorList>
            <person name="Miyauchi S."/>
            <person name="Rancon A."/>
            <person name="Drula E."/>
            <person name="Hage H."/>
            <person name="Chaduli D."/>
            <person name="Favel A."/>
            <person name="Grisel S."/>
            <person name="Henrissat B."/>
            <person name="Herpoel-Gimbert I."/>
            <person name="Ruiz-Duenas F.J."/>
            <person name="Chevret D."/>
            <person name="Hainaut M."/>
            <person name="Lin J."/>
            <person name="Wang M."/>
            <person name="Pangilinan J."/>
            <person name="Lipzen A."/>
            <person name="Lesage-Meessen L."/>
            <person name="Navarro D."/>
            <person name="Riley R."/>
            <person name="Grigoriev I.V."/>
            <person name="Zhou S."/>
            <person name="Raouche S."/>
            <person name="Rosso M.N."/>
        </authorList>
    </citation>
    <scope>NUCLEOTIDE SEQUENCE [LARGE SCALE GENOMIC DNA]</scope>
    <source>
        <strain evidence="1 2">BRFM 1820</strain>
    </source>
</reference>
<dbReference type="AlphaFoldDB" id="A0A371CQ23"/>
<name>A0A371CQ23_9APHY</name>
<sequence length="88" mass="9280">MVHGRHAAWYGLCPPRLLGAALCFILTPGLTDPVTLYASAAVASSHLAPAINSVPRVDVPRLESRESRRAAACTMHSASRCSVVRGLA</sequence>
<keyword evidence="2" id="KW-1185">Reference proteome</keyword>
<protein>
    <submittedName>
        <fullName evidence="1">Uncharacterized protein</fullName>
    </submittedName>
</protein>
<evidence type="ECO:0000313" key="1">
    <source>
        <dbReference type="EMBL" id="RDX42389.1"/>
    </source>
</evidence>
<gene>
    <name evidence="1" type="ORF">OH76DRAFT_1411154</name>
</gene>
<proteinExistence type="predicted"/>
<dbReference type="EMBL" id="KZ857485">
    <property type="protein sequence ID" value="RDX42389.1"/>
    <property type="molecule type" value="Genomic_DNA"/>
</dbReference>